<dbReference type="GeneID" id="38787074"/>
<gene>
    <name evidence="1" type="ORF">SCP_1900060</name>
</gene>
<dbReference type="InParanoid" id="A0A401H6T6"/>
<name>A0A401H6T6_9APHY</name>
<evidence type="ECO:0000313" key="1">
    <source>
        <dbReference type="EMBL" id="GBE90157.1"/>
    </source>
</evidence>
<proteinExistence type="predicted"/>
<dbReference type="AlphaFoldDB" id="A0A401H6T6"/>
<dbReference type="EMBL" id="BFAD01000019">
    <property type="protein sequence ID" value="GBE90157.1"/>
    <property type="molecule type" value="Genomic_DNA"/>
</dbReference>
<dbReference type="Proteomes" id="UP000287166">
    <property type="component" value="Unassembled WGS sequence"/>
</dbReference>
<evidence type="ECO:0000313" key="2">
    <source>
        <dbReference type="Proteomes" id="UP000287166"/>
    </source>
</evidence>
<organism evidence="1 2">
    <name type="scientific">Sparassis crispa</name>
    <dbReference type="NCBI Taxonomy" id="139825"/>
    <lineage>
        <taxon>Eukaryota</taxon>
        <taxon>Fungi</taxon>
        <taxon>Dikarya</taxon>
        <taxon>Basidiomycota</taxon>
        <taxon>Agaricomycotina</taxon>
        <taxon>Agaricomycetes</taxon>
        <taxon>Polyporales</taxon>
        <taxon>Sparassidaceae</taxon>
        <taxon>Sparassis</taxon>
    </lineage>
</organism>
<protein>
    <submittedName>
        <fullName evidence="1">Uncharacterized protein</fullName>
    </submittedName>
</protein>
<sequence length="218" mass="23848">MSRISLTYSMIIAFSKFIAFIRQTSPFVLACASNPQGCSTSKMEELASTAQGLQFTLRSVGALGPYSYNAIADWMGRMTTLRVLPLAGFALQTSTSQWGSQITEFTTVLASALVERFSRLACVAIGVVLYMDASLTWYRVCEHPKGEVPLLDVLSDAEGEAETALMQALGRAAGAPVFGAIKLQDLYEFHLCCEAGERGLHCMKLFLLSNRILWYCSV</sequence>
<keyword evidence="2" id="KW-1185">Reference proteome</keyword>
<accession>A0A401H6T6</accession>
<comment type="caution">
    <text evidence="1">The sequence shown here is derived from an EMBL/GenBank/DDBJ whole genome shotgun (WGS) entry which is preliminary data.</text>
</comment>
<reference evidence="1 2" key="1">
    <citation type="journal article" date="2018" name="Sci. Rep.">
        <title>Genome sequence of the cauliflower mushroom Sparassis crispa (Hanabiratake) and its association with beneficial usage.</title>
        <authorList>
            <person name="Kiyama R."/>
            <person name="Furutani Y."/>
            <person name="Kawaguchi K."/>
            <person name="Nakanishi T."/>
        </authorList>
    </citation>
    <scope>NUCLEOTIDE SEQUENCE [LARGE SCALE GENOMIC DNA]</scope>
</reference>
<dbReference type="RefSeq" id="XP_027621070.1">
    <property type="nucleotide sequence ID" value="XM_027765269.1"/>
</dbReference>